<dbReference type="OrthoDB" id="202825at2759"/>
<dbReference type="AlphaFoldDB" id="A2G1C0"/>
<dbReference type="InParanoid" id="A2G1C0"/>
<evidence type="ECO:0000256" key="1">
    <source>
        <dbReference type="ARBA" id="ARBA00011062"/>
    </source>
</evidence>
<dbReference type="InterPro" id="IPR002828">
    <property type="entry name" value="SurE-like_Pase/nucleotidase"/>
</dbReference>
<keyword evidence="6" id="KW-1185">Reference proteome</keyword>
<organism evidence="5 6">
    <name type="scientific">Trichomonas vaginalis (strain ATCC PRA-98 / G3)</name>
    <dbReference type="NCBI Taxonomy" id="412133"/>
    <lineage>
        <taxon>Eukaryota</taxon>
        <taxon>Metamonada</taxon>
        <taxon>Parabasalia</taxon>
        <taxon>Trichomonadida</taxon>
        <taxon>Trichomonadidae</taxon>
        <taxon>Trichomonas</taxon>
    </lineage>
</organism>
<accession>A2G1C0</accession>
<evidence type="ECO:0000313" key="6">
    <source>
        <dbReference type="Proteomes" id="UP000001542"/>
    </source>
</evidence>
<dbReference type="HAMAP" id="MF_00060">
    <property type="entry name" value="SurE"/>
    <property type="match status" value="1"/>
</dbReference>
<dbReference type="eggNOG" id="ENOG502S6RB">
    <property type="taxonomic scope" value="Eukaryota"/>
</dbReference>
<dbReference type="GO" id="GO:0008252">
    <property type="term" value="F:nucleotidase activity"/>
    <property type="evidence" value="ECO:0007669"/>
    <property type="project" value="InterPro"/>
</dbReference>
<dbReference type="KEGG" id="tva:4746719"/>
<keyword evidence="2" id="KW-0479">Metal-binding</keyword>
<dbReference type="Proteomes" id="UP000001542">
    <property type="component" value="Unassembled WGS sequence"/>
</dbReference>
<proteinExistence type="inferred from homology"/>
<dbReference type="Gene3D" id="3.40.1210.10">
    <property type="entry name" value="Survival protein SurE-like phosphatase/nucleotidase"/>
    <property type="match status" value="1"/>
</dbReference>
<keyword evidence="3" id="KW-0378">Hydrolase</keyword>
<dbReference type="SUPFAM" id="SSF64167">
    <property type="entry name" value="SurE-like"/>
    <property type="match status" value="1"/>
</dbReference>
<sequence length="257" mass="28123">MENQKPLILISNDDGYDAKGIKALIESIRTLGEVLVFAPDGPRSGSAGAITVSTPLTATLIQKEDNLTIYKCNGTPVDCIKLALNAYVPRTPNLILGGINHGDNASVNVHYSGTMGIPIEGCMKGVPSIGFSVCDSSPDADFSATIPIVRQICEKVLKEGLPDGVCLNINFPKRNEFKGIRVCRQTSAHWGDEFIERTHPRGSKYYWPSGKFYNHEPDAEGTDRWALQNGYVSITPTKIDVTAYEHMKSLESFNMTL</sequence>
<dbReference type="EMBL" id="DS114239">
    <property type="protein sequence ID" value="EAX89053.1"/>
    <property type="molecule type" value="Genomic_DNA"/>
</dbReference>
<reference evidence="5" key="1">
    <citation type="submission" date="2006-10" db="EMBL/GenBank/DDBJ databases">
        <authorList>
            <person name="Amadeo P."/>
            <person name="Zhao Q."/>
            <person name="Wortman J."/>
            <person name="Fraser-Liggett C."/>
            <person name="Carlton J."/>
        </authorList>
    </citation>
    <scope>NUCLEOTIDE SEQUENCE</scope>
    <source>
        <strain evidence="5">G3</strain>
    </source>
</reference>
<dbReference type="NCBIfam" id="NF001492">
    <property type="entry name" value="PRK00346.2-2"/>
    <property type="match status" value="1"/>
</dbReference>
<dbReference type="VEuPathDB" id="TrichDB:TVAG_144590"/>
<dbReference type="InterPro" id="IPR036523">
    <property type="entry name" value="SurE-like_sf"/>
</dbReference>
<dbReference type="OMA" id="PADCTRI"/>
<evidence type="ECO:0000259" key="4">
    <source>
        <dbReference type="Pfam" id="PF01975"/>
    </source>
</evidence>
<evidence type="ECO:0000313" key="5">
    <source>
        <dbReference type="EMBL" id="EAX89053.1"/>
    </source>
</evidence>
<gene>
    <name evidence="5" type="ORF">TVAG_144590</name>
</gene>
<dbReference type="InterPro" id="IPR030048">
    <property type="entry name" value="SurE"/>
</dbReference>
<dbReference type="Pfam" id="PF01975">
    <property type="entry name" value="SurE"/>
    <property type="match status" value="1"/>
</dbReference>
<dbReference type="SMR" id="A2G1C0"/>
<dbReference type="PANTHER" id="PTHR30457:SF0">
    <property type="entry name" value="PHOSPHATASE, PUTATIVE (AFU_ORTHOLOGUE AFUA_4G01070)-RELATED"/>
    <property type="match status" value="1"/>
</dbReference>
<reference evidence="5" key="2">
    <citation type="journal article" date="2007" name="Science">
        <title>Draft genome sequence of the sexually transmitted pathogen Trichomonas vaginalis.</title>
        <authorList>
            <person name="Carlton J.M."/>
            <person name="Hirt R.P."/>
            <person name="Silva J.C."/>
            <person name="Delcher A.L."/>
            <person name="Schatz M."/>
            <person name="Zhao Q."/>
            <person name="Wortman J.R."/>
            <person name="Bidwell S.L."/>
            <person name="Alsmark U.C.M."/>
            <person name="Besteiro S."/>
            <person name="Sicheritz-Ponten T."/>
            <person name="Noel C.J."/>
            <person name="Dacks J.B."/>
            <person name="Foster P.G."/>
            <person name="Simillion C."/>
            <person name="Van de Peer Y."/>
            <person name="Miranda-Saavedra D."/>
            <person name="Barton G.J."/>
            <person name="Westrop G.D."/>
            <person name="Mueller S."/>
            <person name="Dessi D."/>
            <person name="Fiori P.L."/>
            <person name="Ren Q."/>
            <person name="Paulsen I."/>
            <person name="Zhang H."/>
            <person name="Bastida-Corcuera F.D."/>
            <person name="Simoes-Barbosa A."/>
            <person name="Brown M.T."/>
            <person name="Hayes R.D."/>
            <person name="Mukherjee M."/>
            <person name="Okumura C.Y."/>
            <person name="Schneider R."/>
            <person name="Smith A.J."/>
            <person name="Vanacova S."/>
            <person name="Villalvazo M."/>
            <person name="Haas B.J."/>
            <person name="Pertea M."/>
            <person name="Feldblyum T.V."/>
            <person name="Utterback T.R."/>
            <person name="Shu C.L."/>
            <person name="Osoegawa K."/>
            <person name="de Jong P.J."/>
            <person name="Hrdy I."/>
            <person name="Horvathova L."/>
            <person name="Zubacova Z."/>
            <person name="Dolezal P."/>
            <person name="Malik S.B."/>
            <person name="Logsdon J.M. Jr."/>
            <person name="Henze K."/>
            <person name="Gupta A."/>
            <person name="Wang C.C."/>
            <person name="Dunne R.L."/>
            <person name="Upcroft J.A."/>
            <person name="Upcroft P."/>
            <person name="White O."/>
            <person name="Salzberg S.L."/>
            <person name="Tang P."/>
            <person name="Chiu C.-H."/>
            <person name="Lee Y.-S."/>
            <person name="Embley T.M."/>
            <person name="Coombs G.H."/>
            <person name="Mottram J.C."/>
            <person name="Tachezy J."/>
            <person name="Fraser-Liggett C.M."/>
            <person name="Johnson P.J."/>
        </authorList>
    </citation>
    <scope>NUCLEOTIDE SEQUENCE [LARGE SCALE GENOMIC DNA]</scope>
    <source>
        <strain evidence="5">G3</strain>
    </source>
</reference>
<dbReference type="VEuPathDB" id="TrichDB:TVAGG3_0152030"/>
<dbReference type="RefSeq" id="XP_001301983.1">
    <property type="nucleotide sequence ID" value="XM_001301982.1"/>
</dbReference>
<protein>
    <submittedName>
        <fullName evidence="5">Acid phosphatase surE, putative</fullName>
    </submittedName>
</protein>
<dbReference type="NCBIfam" id="TIGR00087">
    <property type="entry name" value="surE"/>
    <property type="match status" value="1"/>
</dbReference>
<dbReference type="GO" id="GO:0046872">
    <property type="term" value="F:metal ion binding"/>
    <property type="evidence" value="ECO:0007669"/>
    <property type="project" value="UniProtKB-KW"/>
</dbReference>
<comment type="similarity">
    <text evidence="1">Belongs to the SurE nucleotidase family.</text>
</comment>
<evidence type="ECO:0000256" key="3">
    <source>
        <dbReference type="ARBA" id="ARBA00022801"/>
    </source>
</evidence>
<evidence type="ECO:0000256" key="2">
    <source>
        <dbReference type="ARBA" id="ARBA00022723"/>
    </source>
</evidence>
<feature type="domain" description="Survival protein SurE-like phosphatase/nucleotidase" evidence="4">
    <location>
        <begin position="8"/>
        <end position="191"/>
    </location>
</feature>
<dbReference type="PANTHER" id="PTHR30457">
    <property type="entry name" value="5'-NUCLEOTIDASE SURE"/>
    <property type="match status" value="1"/>
</dbReference>
<name>A2G1C0_TRIV3</name>